<dbReference type="Proteomes" id="UP000502665">
    <property type="component" value="Chromosome"/>
</dbReference>
<dbReference type="EMBL" id="CP049838">
    <property type="protein sequence ID" value="QJT02673.1"/>
    <property type="molecule type" value="Genomic_DNA"/>
</dbReference>
<reference evidence="2" key="1">
    <citation type="submission" date="2020-03" db="EMBL/GenBank/DDBJ databases">
        <title>Molecular networking-based the target discovery of potent antiproliferative macrolactams: 5/6/7/16 polycyclic ansamycins and glycosylated trienomycin from Streptomyces cacaoi subsp. asoensis.</title>
        <authorList>
            <person name="Liu L.-L."/>
        </authorList>
    </citation>
    <scope>NUCLEOTIDE SEQUENCE [LARGE SCALE GENOMIC DNA]</scope>
    <source>
        <strain evidence="2">H2S5</strain>
    </source>
</reference>
<feature type="signal peptide" evidence="1">
    <location>
        <begin position="1"/>
        <end position="34"/>
    </location>
</feature>
<sequence>MTAPTLVRRTAVRTTTVAVLTAGLLIVSIAGAQAADAPALGSLVPQVNNILSGLLSGNAVSSLLPNGILGG</sequence>
<accession>A0A6M4X372</accession>
<protein>
    <recommendedName>
        <fullName evidence="4">Secreted protein</fullName>
    </recommendedName>
</protein>
<organism evidence="2 3">
    <name type="scientific">Streptomyces asoensis</name>
    <dbReference type="NCBI Taxonomy" id="249586"/>
    <lineage>
        <taxon>Bacteria</taxon>
        <taxon>Bacillati</taxon>
        <taxon>Actinomycetota</taxon>
        <taxon>Actinomycetes</taxon>
        <taxon>Kitasatosporales</taxon>
        <taxon>Streptomycetaceae</taxon>
        <taxon>Streptomyces</taxon>
    </lineage>
</organism>
<dbReference type="AlphaFoldDB" id="A0A6M4X372"/>
<name>A0A6M4X372_9ACTN</name>
<evidence type="ECO:0000256" key="1">
    <source>
        <dbReference type="SAM" id="SignalP"/>
    </source>
</evidence>
<evidence type="ECO:0008006" key="4">
    <source>
        <dbReference type="Google" id="ProtNLM"/>
    </source>
</evidence>
<dbReference type="RefSeq" id="WP_171398175.1">
    <property type="nucleotide sequence ID" value="NZ_CP049838.1"/>
</dbReference>
<proteinExistence type="predicted"/>
<keyword evidence="1" id="KW-0732">Signal</keyword>
<gene>
    <name evidence="2" type="ORF">G9272_22180</name>
</gene>
<keyword evidence="3" id="KW-1185">Reference proteome</keyword>
<feature type="chain" id="PRO_5026864194" description="Secreted protein" evidence="1">
    <location>
        <begin position="35"/>
        <end position="71"/>
    </location>
</feature>
<evidence type="ECO:0000313" key="2">
    <source>
        <dbReference type="EMBL" id="QJT02673.1"/>
    </source>
</evidence>
<evidence type="ECO:0000313" key="3">
    <source>
        <dbReference type="Proteomes" id="UP000502665"/>
    </source>
</evidence>